<reference evidence="1" key="1">
    <citation type="submission" date="2021-06" db="EMBL/GenBank/DDBJ databases">
        <title>Comparative genomics, transcriptomics and evolutionary studies reveal genomic signatures of adaptation to plant cell wall in hemibiotrophic fungi.</title>
        <authorList>
            <consortium name="DOE Joint Genome Institute"/>
            <person name="Baroncelli R."/>
            <person name="Diaz J.F."/>
            <person name="Benocci T."/>
            <person name="Peng M."/>
            <person name="Battaglia E."/>
            <person name="Haridas S."/>
            <person name="Andreopoulos W."/>
            <person name="Labutti K."/>
            <person name="Pangilinan J."/>
            <person name="Floch G.L."/>
            <person name="Makela M.R."/>
            <person name="Henrissat B."/>
            <person name="Grigoriev I.V."/>
            <person name="Crouch J.A."/>
            <person name="De Vries R.P."/>
            <person name="Sukno S.A."/>
            <person name="Thon M.R."/>
        </authorList>
    </citation>
    <scope>NUCLEOTIDE SEQUENCE</scope>
    <source>
        <strain evidence="1">CBS 125086</strain>
    </source>
</reference>
<organism evidence="1 2">
    <name type="scientific">Colletotrichum navitas</name>
    <dbReference type="NCBI Taxonomy" id="681940"/>
    <lineage>
        <taxon>Eukaryota</taxon>
        <taxon>Fungi</taxon>
        <taxon>Dikarya</taxon>
        <taxon>Ascomycota</taxon>
        <taxon>Pezizomycotina</taxon>
        <taxon>Sordariomycetes</taxon>
        <taxon>Hypocreomycetidae</taxon>
        <taxon>Glomerellales</taxon>
        <taxon>Glomerellaceae</taxon>
        <taxon>Colletotrichum</taxon>
        <taxon>Colletotrichum graminicola species complex</taxon>
    </lineage>
</organism>
<accession>A0AAD8QD95</accession>
<keyword evidence="2" id="KW-1185">Reference proteome</keyword>
<name>A0AAD8QD95_9PEZI</name>
<dbReference type="AlphaFoldDB" id="A0AAD8QD95"/>
<proteinExistence type="predicted"/>
<dbReference type="RefSeq" id="XP_060420731.1">
    <property type="nucleotide sequence ID" value="XM_060556331.1"/>
</dbReference>
<dbReference type="EMBL" id="JAHLJV010000001">
    <property type="protein sequence ID" value="KAK1600235.1"/>
    <property type="molecule type" value="Genomic_DNA"/>
</dbReference>
<protein>
    <submittedName>
        <fullName evidence="1">Uncharacterized protein</fullName>
    </submittedName>
</protein>
<evidence type="ECO:0000313" key="2">
    <source>
        <dbReference type="Proteomes" id="UP001230504"/>
    </source>
</evidence>
<evidence type="ECO:0000313" key="1">
    <source>
        <dbReference type="EMBL" id="KAK1600235.1"/>
    </source>
</evidence>
<dbReference type="Proteomes" id="UP001230504">
    <property type="component" value="Unassembled WGS sequence"/>
</dbReference>
<sequence length="68" mass="7066">MRFDTELQCACCRGYTTNRAPSLGATGGQPLLRSSVSLSVTAAADGNWPAAVAQQQPGGRANRTLRAS</sequence>
<dbReference type="GeneID" id="85440571"/>
<comment type="caution">
    <text evidence="1">The sequence shown here is derived from an EMBL/GenBank/DDBJ whole genome shotgun (WGS) entry which is preliminary data.</text>
</comment>
<gene>
    <name evidence="1" type="ORF">LY79DRAFT_532963</name>
</gene>